<dbReference type="RefSeq" id="WP_377095868.1">
    <property type="nucleotide sequence ID" value="NZ_JBHTHU010000001.1"/>
</dbReference>
<dbReference type="EMBL" id="JBHTHU010000001">
    <property type="protein sequence ID" value="MFD0748530.1"/>
    <property type="molecule type" value="Genomic_DNA"/>
</dbReference>
<evidence type="ECO:0000256" key="2">
    <source>
        <dbReference type="SAM" id="SignalP"/>
    </source>
</evidence>
<keyword evidence="1" id="KW-0472">Membrane</keyword>
<proteinExistence type="predicted"/>
<comment type="caution">
    <text evidence="3">The sequence shown here is derived from an EMBL/GenBank/DDBJ whole genome shotgun (WGS) entry which is preliminary data.</text>
</comment>
<dbReference type="Proteomes" id="UP001596958">
    <property type="component" value="Unassembled WGS sequence"/>
</dbReference>
<feature type="transmembrane region" description="Helical" evidence="1">
    <location>
        <begin position="140"/>
        <end position="156"/>
    </location>
</feature>
<evidence type="ECO:0000313" key="4">
    <source>
        <dbReference type="Proteomes" id="UP001596958"/>
    </source>
</evidence>
<keyword evidence="4" id="KW-1185">Reference proteome</keyword>
<keyword evidence="2" id="KW-0732">Signal</keyword>
<feature type="signal peptide" evidence="2">
    <location>
        <begin position="1"/>
        <end position="20"/>
    </location>
</feature>
<evidence type="ECO:0000313" key="3">
    <source>
        <dbReference type="EMBL" id="MFD0748530.1"/>
    </source>
</evidence>
<name>A0ABW2YRD5_9SPHI</name>
<feature type="chain" id="PRO_5045143023" evidence="2">
    <location>
        <begin position="21"/>
        <end position="177"/>
    </location>
</feature>
<organism evidence="3 4">
    <name type="scientific">Mucilaginibacter calamicampi</name>
    <dbReference type="NCBI Taxonomy" id="1302352"/>
    <lineage>
        <taxon>Bacteria</taxon>
        <taxon>Pseudomonadati</taxon>
        <taxon>Bacteroidota</taxon>
        <taxon>Sphingobacteriia</taxon>
        <taxon>Sphingobacteriales</taxon>
        <taxon>Sphingobacteriaceae</taxon>
        <taxon>Mucilaginibacter</taxon>
    </lineage>
</organism>
<evidence type="ECO:0000256" key="1">
    <source>
        <dbReference type="SAM" id="Phobius"/>
    </source>
</evidence>
<reference evidence="4" key="1">
    <citation type="journal article" date="2019" name="Int. J. Syst. Evol. Microbiol.">
        <title>The Global Catalogue of Microorganisms (GCM) 10K type strain sequencing project: providing services to taxonomists for standard genome sequencing and annotation.</title>
        <authorList>
            <consortium name="The Broad Institute Genomics Platform"/>
            <consortium name="The Broad Institute Genome Sequencing Center for Infectious Disease"/>
            <person name="Wu L."/>
            <person name="Ma J."/>
        </authorList>
    </citation>
    <scope>NUCLEOTIDE SEQUENCE [LARGE SCALE GENOMIC DNA]</scope>
    <source>
        <strain evidence="4">CCUG 63418</strain>
    </source>
</reference>
<keyword evidence="1" id="KW-1133">Transmembrane helix</keyword>
<keyword evidence="1" id="KW-0812">Transmembrane</keyword>
<accession>A0ABW2YRD5</accession>
<feature type="transmembrane region" description="Helical" evidence="1">
    <location>
        <begin position="118"/>
        <end position="135"/>
    </location>
</feature>
<protein>
    <submittedName>
        <fullName evidence="3">Uncharacterized protein</fullName>
    </submittedName>
</protein>
<sequence length="177" mass="20421">MKKIFFVILLMICANSTLFADTVSIDRFVVKENPFAQSEVAIVAVDTLDNIREDVEGLFSFTVNGFQEEMRFEKGTAFYHHKLDKSAFFFVKHVNDNGTHSKLYYIYKQDGKLRPIGISWWLLLGIPLGLVLLGYLFKRFIAIILIVFCIFLFFNYQNGLTISTFFESIVNGLRGLF</sequence>
<gene>
    <name evidence="3" type="ORF">ACFQZS_00145</name>
</gene>